<dbReference type="PANTHER" id="PTHR43248:SF29">
    <property type="entry name" value="TRIPEPTIDYL AMINOPEPTIDASE"/>
    <property type="match status" value="1"/>
</dbReference>
<dbReference type="STRING" id="408015.SXIM_37560"/>
<dbReference type="PANTHER" id="PTHR43248">
    <property type="entry name" value="2-SUCCINYL-6-HYDROXY-2,4-CYCLOHEXADIENE-1-CARBOXYLATE SYNTHASE"/>
    <property type="match status" value="1"/>
</dbReference>
<protein>
    <submittedName>
        <fullName evidence="7">Peptidase</fullName>
    </submittedName>
</protein>
<dbReference type="SUPFAM" id="SSF53474">
    <property type="entry name" value="alpha/beta-Hydrolases"/>
    <property type="match status" value="1"/>
</dbReference>
<sequence length="536" mass="56661">MMRVRLAAVLTTLAVLPAAGCSAGGSPERVADTTTPPPSGSPVPTDSLPDSLTAQKLEWSECKTPDSSQGDSGGSPSPLPDGAPWECATMKAPVNYADPEGDTLDLALIRARSTGGEGERIGSLLFNFGGPGGSGVVTLPAFGSDYTELAKRYDLVSFDPRGVGDSDGLVCMSDKQLDDYFAADPVPSGEAEERDFTNRLRAFDNACEAAAGPLLPHLTTVNTARDMDLMRQVLGDNKLHYFGISYGTQLGGVYAHLFPQRVGRAALDAVVDPTADAREGALAQTKGFQQALTTYMESCAQSENCPLGSTPQEGEQKLKDFLENLRSHPLPTQDPDGRPLTESLAWSGIAQSLYSEDFWPFLTQGLEEAMASENPDGTILLTLGDSMNGRNQNGTYSTLQSSLVAINCADTDQRYDVADVHDALPEFTDASPVFGPGMAWSLLSCTDWPVTGTQSHPDVSTTTDATLLLIGTTGDPATPYAGTQNMKEALGKDKAVELTYEGEGHGAYNSGDTCVKDTVNAYLLDGDVPTDGKTCP</sequence>
<dbReference type="GO" id="GO:0016787">
    <property type="term" value="F:hydrolase activity"/>
    <property type="evidence" value="ECO:0007669"/>
    <property type="project" value="UniProtKB-KW"/>
</dbReference>
<dbReference type="AlphaFoldDB" id="A0A0F7FYB1"/>
<reference evidence="7" key="1">
    <citation type="submission" date="2019-08" db="EMBL/GenBank/DDBJ databases">
        <title>Complete genome sequence of a mangrove-derived Streptomyces xiamenensis.</title>
        <authorList>
            <person name="Xu J."/>
        </authorList>
    </citation>
    <scope>NUCLEOTIDE SEQUENCE</scope>
    <source>
        <strain evidence="7">318</strain>
    </source>
</reference>
<evidence type="ECO:0000256" key="2">
    <source>
        <dbReference type="ARBA" id="ARBA00022729"/>
    </source>
</evidence>
<keyword evidence="8" id="KW-1185">Reference proteome</keyword>
<dbReference type="HOGENOM" id="CLU_013364_3_1_11"/>
<feature type="region of interest" description="Disordered" evidence="4">
    <location>
        <begin position="20"/>
        <end position="86"/>
    </location>
</feature>
<dbReference type="EMBL" id="CP009922">
    <property type="protein sequence ID" value="AKG45140.1"/>
    <property type="molecule type" value="Genomic_DNA"/>
</dbReference>
<evidence type="ECO:0000256" key="1">
    <source>
        <dbReference type="ARBA" id="ARBA00010088"/>
    </source>
</evidence>
<comment type="similarity">
    <text evidence="1">Belongs to the peptidase S33 family.</text>
</comment>
<keyword evidence="3" id="KW-0378">Hydrolase</keyword>
<evidence type="ECO:0000256" key="5">
    <source>
        <dbReference type="SAM" id="SignalP"/>
    </source>
</evidence>
<gene>
    <name evidence="7" type="ORF">SXIM_37560</name>
</gene>
<proteinExistence type="inferred from homology"/>
<feature type="domain" description="Peptidase S33 tripeptidyl aminopeptidase-like C-terminal" evidence="6">
    <location>
        <begin position="431"/>
        <end position="535"/>
    </location>
</feature>
<dbReference type="RefSeq" id="WP_043178505.1">
    <property type="nucleotide sequence ID" value="NZ_CP009922.3"/>
</dbReference>
<dbReference type="Proteomes" id="UP000034034">
    <property type="component" value="Chromosome"/>
</dbReference>
<dbReference type="InterPro" id="IPR051601">
    <property type="entry name" value="Serine_prot/Carboxylest_S33"/>
</dbReference>
<dbReference type="PATRIC" id="fig|408015.6.peg.3807"/>
<evidence type="ECO:0000256" key="3">
    <source>
        <dbReference type="ARBA" id="ARBA00022801"/>
    </source>
</evidence>
<accession>A0A0F7FYB1</accession>
<dbReference type="KEGG" id="sxi:SXIM_37560"/>
<feature type="signal peptide" evidence="5">
    <location>
        <begin position="1"/>
        <end position="23"/>
    </location>
</feature>
<name>A0A0F7FYB1_9ACTN</name>
<evidence type="ECO:0000313" key="8">
    <source>
        <dbReference type="Proteomes" id="UP000034034"/>
    </source>
</evidence>
<keyword evidence="2 5" id="KW-0732">Signal</keyword>
<dbReference type="InterPro" id="IPR029058">
    <property type="entry name" value="AB_hydrolase_fold"/>
</dbReference>
<feature type="chain" id="PRO_5039715109" evidence="5">
    <location>
        <begin position="24"/>
        <end position="536"/>
    </location>
</feature>
<evidence type="ECO:0000259" key="6">
    <source>
        <dbReference type="Pfam" id="PF08386"/>
    </source>
</evidence>
<dbReference type="InterPro" id="IPR013595">
    <property type="entry name" value="Pept_S33_TAP-like_C"/>
</dbReference>
<organism evidence="7 8">
    <name type="scientific">Streptomyces xiamenensis</name>
    <dbReference type="NCBI Taxonomy" id="408015"/>
    <lineage>
        <taxon>Bacteria</taxon>
        <taxon>Bacillati</taxon>
        <taxon>Actinomycetota</taxon>
        <taxon>Actinomycetes</taxon>
        <taxon>Kitasatosporales</taxon>
        <taxon>Streptomycetaceae</taxon>
        <taxon>Streptomyces</taxon>
    </lineage>
</organism>
<dbReference type="Gene3D" id="3.40.50.1820">
    <property type="entry name" value="alpha/beta hydrolase"/>
    <property type="match status" value="1"/>
</dbReference>
<dbReference type="Pfam" id="PF08386">
    <property type="entry name" value="Abhydrolase_4"/>
    <property type="match status" value="1"/>
</dbReference>
<evidence type="ECO:0000256" key="4">
    <source>
        <dbReference type="SAM" id="MobiDB-lite"/>
    </source>
</evidence>
<evidence type="ECO:0000313" key="7">
    <source>
        <dbReference type="EMBL" id="AKG45140.1"/>
    </source>
</evidence>
<feature type="compositionally biased region" description="Low complexity" evidence="4">
    <location>
        <begin position="65"/>
        <end position="84"/>
    </location>
</feature>